<feature type="region of interest" description="Disordered" evidence="1">
    <location>
        <begin position="61"/>
        <end position="91"/>
    </location>
</feature>
<dbReference type="OrthoDB" id="1047367at2759"/>
<accession>A0A9Q1BFX0</accession>
<dbReference type="EMBL" id="JAIZAY010000019">
    <property type="protein sequence ID" value="KAJ8024138.1"/>
    <property type="molecule type" value="Genomic_DNA"/>
</dbReference>
<proteinExistence type="predicted"/>
<dbReference type="AlphaFoldDB" id="A0A9Q1BFX0"/>
<sequence length="217" mass="24300">MEKTKPFRKDAIRNGIPPLVTKNSSDLLPLNIRAGLTKDSQPAAILHQRQVNRLEIPVKVRRKSAHEMRSEAQENDTEMEHTRKQKSKVKPPTSGIYIPCQINGMGAFGQVNTSCEHSALSTETAATYGRQENNVPTFCTYLQFCSIRCRETLRLKADVPFGIVQIGLDILRKYRCLLDFSSSTLKIEGATSDPLPFLTAEDVFTESKLTRSKSSTL</sequence>
<gene>
    <name evidence="2" type="ORF">HOLleu_36780</name>
</gene>
<name>A0A9Q1BFX0_HOLLE</name>
<reference evidence="2" key="1">
    <citation type="submission" date="2021-10" db="EMBL/GenBank/DDBJ databases">
        <title>Tropical sea cucumber genome reveals ecological adaptation and Cuvierian tubules defense mechanism.</title>
        <authorList>
            <person name="Chen T."/>
        </authorList>
    </citation>
    <scope>NUCLEOTIDE SEQUENCE</scope>
    <source>
        <strain evidence="2">Nanhai2018</strain>
        <tissue evidence="2">Muscle</tissue>
    </source>
</reference>
<keyword evidence="3" id="KW-1185">Reference proteome</keyword>
<evidence type="ECO:0000256" key="1">
    <source>
        <dbReference type="SAM" id="MobiDB-lite"/>
    </source>
</evidence>
<comment type="caution">
    <text evidence="2">The sequence shown here is derived from an EMBL/GenBank/DDBJ whole genome shotgun (WGS) entry which is preliminary data.</text>
</comment>
<feature type="compositionally biased region" description="Basic and acidic residues" evidence="1">
    <location>
        <begin position="65"/>
        <end position="82"/>
    </location>
</feature>
<evidence type="ECO:0000313" key="2">
    <source>
        <dbReference type="EMBL" id="KAJ8024138.1"/>
    </source>
</evidence>
<protein>
    <submittedName>
        <fullName evidence="2">Uncharacterized protein</fullName>
    </submittedName>
</protein>
<organism evidence="2 3">
    <name type="scientific">Holothuria leucospilota</name>
    <name type="common">Black long sea cucumber</name>
    <name type="synonym">Mertensiothuria leucospilota</name>
    <dbReference type="NCBI Taxonomy" id="206669"/>
    <lineage>
        <taxon>Eukaryota</taxon>
        <taxon>Metazoa</taxon>
        <taxon>Echinodermata</taxon>
        <taxon>Eleutherozoa</taxon>
        <taxon>Echinozoa</taxon>
        <taxon>Holothuroidea</taxon>
        <taxon>Aspidochirotacea</taxon>
        <taxon>Aspidochirotida</taxon>
        <taxon>Holothuriidae</taxon>
        <taxon>Holothuria</taxon>
    </lineage>
</organism>
<dbReference type="Proteomes" id="UP001152320">
    <property type="component" value="Chromosome 19"/>
</dbReference>
<evidence type="ECO:0000313" key="3">
    <source>
        <dbReference type="Proteomes" id="UP001152320"/>
    </source>
</evidence>